<keyword evidence="1" id="KW-0732">Signal</keyword>
<feature type="chain" id="PRO_5012497748" description="Peptidase inhibitor I78 family protein" evidence="1">
    <location>
        <begin position="16"/>
        <end position="113"/>
    </location>
</feature>
<proteinExistence type="predicted"/>
<feature type="signal peptide" evidence="1">
    <location>
        <begin position="1"/>
        <end position="15"/>
    </location>
</feature>
<dbReference type="PROSITE" id="PS51257">
    <property type="entry name" value="PROKAR_LIPOPROTEIN"/>
    <property type="match status" value="1"/>
</dbReference>
<keyword evidence="3" id="KW-1185">Reference proteome</keyword>
<accession>A0A099FCP7</accession>
<evidence type="ECO:0000256" key="1">
    <source>
        <dbReference type="SAM" id="SignalP"/>
    </source>
</evidence>
<evidence type="ECO:0000313" key="3">
    <source>
        <dbReference type="Proteomes" id="UP000029917"/>
    </source>
</evidence>
<protein>
    <recommendedName>
        <fullName evidence="4">Peptidase inhibitor I78 family protein</fullName>
    </recommendedName>
</protein>
<evidence type="ECO:0008006" key="4">
    <source>
        <dbReference type="Google" id="ProtNLM"/>
    </source>
</evidence>
<reference evidence="2 3" key="1">
    <citation type="submission" date="2014-09" db="EMBL/GenBank/DDBJ databases">
        <authorList>
            <person name="McGinnis J.M."/>
            <person name="Wolfgang W.J."/>
        </authorList>
    </citation>
    <scope>NUCLEOTIDE SEQUENCE [LARGE SCALE GENOMIC DNA]</scope>
    <source>
        <strain evidence="2 3">HAMBI 3106</strain>
    </source>
</reference>
<comment type="caution">
    <text evidence="2">The sequence shown here is derived from an EMBL/GenBank/DDBJ whole genome shotgun (WGS) entry which is preliminary data.</text>
</comment>
<name>A0A099FCP7_9RHOB</name>
<sequence length="113" mass="11700">MKPTALLFAATAALAGCVAPVATTTVIDPAPVVVPEPAAVTGVAGLQSREPDACHAADYRHVIGQPASVVPTLGITRQYRIAEYRGIEPEEYNGLRIAFKLDAAGNIQSVTCG</sequence>
<dbReference type="EMBL" id="JRKS01000014">
    <property type="protein sequence ID" value="KGJ07998.1"/>
    <property type="molecule type" value="Genomic_DNA"/>
</dbReference>
<dbReference type="STRING" id="690417.IC63_06495"/>
<dbReference type="Proteomes" id="UP000029917">
    <property type="component" value="Unassembled WGS sequence"/>
</dbReference>
<reference evidence="2 3" key="2">
    <citation type="submission" date="2014-10" db="EMBL/GenBank/DDBJ databases">
        <title>Paracoccus sanguinis sp. nov., isolated from clinical specimens of New York State patients.</title>
        <authorList>
            <person name="Mingle L.A."/>
            <person name="Cole J.A."/>
            <person name="Lapierre P."/>
            <person name="Musser K.A."/>
        </authorList>
    </citation>
    <scope>NUCLEOTIDE SEQUENCE [LARGE SCALE GENOMIC DNA]</scope>
    <source>
        <strain evidence="2 3">HAMBI 3106</strain>
    </source>
</reference>
<dbReference type="AlphaFoldDB" id="A0A099FCP7"/>
<gene>
    <name evidence="2" type="ORF">IC63_06495</name>
</gene>
<evidence type="ECO:0000313" key="2">
    <source>
        <dbReference type="EMBL" id="KGJ07998.1"/>
    </source>
</evidence>
<organism evidence="2 3">
    <name type="scientific">Paracoccus sphaerophysae</name>
    <dbReference type="NCBI Taxonomy" id="690417"/>
    <lineage>
        <taxon>Bacteria</taxon>
        <taxon>Pseudomonadati</taxon>
        <taxon>Pseudomonadota</taxon>
        <taxon>Alphaproteobacteria</taxon>
        <taxon>Rhodobacterales</taxon>
        <taxon>Paracoccaceae</taxon>
        <taxon>Paracoccus</taxon>
    </lineage>
</organism>